<dbReference type="AlphaFoldDB" id="A0A8J5Q577"/>
<comment type="caution">
    <text evidence="3">The sequence shown here is derived from an EMBL/GenBank/DDBJ whole genome shotgun (WGS) entry which is preliminary data.</text>
</comment>
<feature type="coiled-coil region" evidence="1">
    <location>
        <begin position="83"/>
        <end position="110"/>
    </location>
</feature>
<evidence type="ECO:0000313" key="3">
    <source>
        <dbReference type="EMBL" id="KAG7661724.1"/>
    </source>
</evidence>
<evidence type="ECO:0000313" key="4">
    <source>
        <dbReference type="Proteomes" id="UP000694255"/>
    </source>
</evidence>
<sequence length="236" mass="27177">MSHQLLRQTTKSPRLIPNTDTGLRNVAPKPKTSASIVECQPPEILVKIVKNHNKHLPWFEREGDMLTIPVHDLSKKFDVPEIVDAIYVRIEQAEEELNQTFRKVNEEQFDDHVVISPFGVHEMNSPRFREIKSKFMDFLEGLEYGIEDTMFRVKFDSKPIPYSLFSFQFPPARFDMASRLFSSYLTKGDEIIEAYIPGNNNQDSSMVAYFVVKLGSSQNPLNQVFNETVSTEVTVE</sequence>
<dbReference type="EMBL" id="JAGSYN010000214">
    <property type="protein sequence ID" value="KAG7661724.1"/>
    <property type="molecule type" value="Genomic_DNA"/>
</dbReference>
<proteinExistence type="predicted"/>
<name>A0A8J5Q577_9ASCO</name>
<gene>
    <name evidence="3" type="ORF">J8A68_004782</name>
</gene>
<keyword evidence="4" id="KW-1185">Reference proteome</keyword>
<evidence type="ECO:0000256" key="1">
    <source>
        <dbReference type="SAM" id="Coils"/>
    </source>
</evidence>
<keyword evidence="1" id="KW-0175">Coiled coil</keyword>
<dbReference type="RefSeq" id="XP_049261957.1">
    <property type="nucleotide sequence ID" value="XM_049408778.1"/>
</dbReference>
<reference evidence="3 4" key="1">
    <citation type="journal article" date="2021" name="DNA Res.">
        <title>Genome analysis of Candida subhashii reveals its hybrid nature and dual mitochondrial genome conformations.</title>
        <authorList>
            <person name="Mixao V."/>
            <person name="Hegedusova E."/>
            <person name="Saus E."/>
            <person name="Pryszcz L.P."/>
            <person name="Cillingova A."/>
            <person name="Nosek J."/>
            <person name="Gabaldon T."/>
        </authorList>
    </citation>
    <scope>NUCLEOTIDE SEQUENCE [LARGE SCALE GENOMIC DNA]</scope>
    <source>
        <strain evidence="3 4">CBS 10753</strain>
    </source>
</reference>
<dbReference type="GeneID" id="73471582"/>
<accession>A0A8J5Q577</accession>
<organism evidence="3 4">
    <name type="scientific">[Candida] subhashii</name>
    <dbReference type="NCBI Taxonomy" id="561895"/>
    <lineage>
        <taxon>Eukaryota</taxon>
        <taxon>Fungi</taxon>
        <taxon>Dikarya</taxon>
        <taxon>Ascomycota</taxon>
        <taxon>Saccharomycotina</taxon>
        <taxon>Pichiomycetes</taxon>
        <taxon>Debaryomycetaceae</taxon>
        <taxon>Spathaspora</taxon>
    </lineage>
</organism>
<dbReference type="Proteomes" id="UP000694255">
    <property type="component" value="Unassembled WGS sequence"/>
</dbReference>
<evidence type="ECO:0000256" key="2">
    <source>
        <dbReference type="SAM" id="MobiDB-lite"/>
    </source>
</evidence>
<protein>
    <submittedName>
        <fullName evidence="3">Uncharacterized protein</fullName>
    </submittedName>
</protein>
<feature type="region of interest" description="Disordered" evidence="2">
    <location>
        <begin position="1"/>
        <end position="22"/>
    </location>
</feature>